<dbReference type="PROSITE" id="PS51085">
    <property type="entry name" value="2FE2S_FER_2"/>
    <property type="match status" value="1"/>
</dbReference>
<dbReference type="InterPro" id="IPR036010">
    <property type="entry name" value="2Fe-2S_ferredoxin-like_sf"/>
</dbReference>
<dbReference type="GO" id="GO:0051536">
    <property type="term" value="F:iron-sulfur cluster binding"/>
    <property type="evidence" value="ECO:0007669"/>
    <property type="project" value="InterPro"/>
</dbReference>
<dbReference type="InterPro" id="IPR012675">
    <property type="entry name" value="Beta-grasp_dom_sf"/>
</dbReference>
<dbReference type="InterPro" id="IPR050415">
    <property type="entry name" value="MRET"/>
</dbReference>
<dbReference type="InterPro" id="IPR008333">
    <property type="entry name" value="Cbr1-like_FAD-bd_dom"/>
</dbReference>
<dbReference type="RefSeq" id="WP_172829801.1">
    <property type="nucleotide sequence ID" value="NZ_LT629736.1"/>
</dbReference>
<accession>A0A1H1N2J9</accession>
<dbReference type="InterPro" id="IPR039261">
    <property type="entry name" value="FNR_nucleotide-bd"/>
</dbReference>
<evidence type="ECO:0000259" key="1">
    <source>
        <dbReference type="PROSITE" id="PS51085"/>
    </source>
</evidence>
<dbReference type="Gene3D" id="3.40.50.80">
    <property type="entry name" value="Nucleotide-binding domain of ferredoxin-NADP reductase (FNR) module"/>
    <property type="match status" value="1"/>
</dbReference>
<feature type="domain" description="2Fe-2S ferredoxin-type" evidence="1">
    <location>
        <begin position="2"/>
        <end position="88"/>
    </location>
</feature>
<organism evidence="3 4">
    <name type="scientific">Halopseudomonas xinjiangensis</name>
    <dbReference type="NCBI Taxonomy" id="487184"/>
    <lineage>
        <taxon>Bacteria</taxon>
        <taxon>Pseudomonadati</taxon>
        <taxon>Pseudomonadota</taxon>
        <taxon>Gammaproteobacteria</taxon>
        <taxon>Pseudomonadales</taxon>
        <taxon>Pseudomonadaceae</taxon>
        <taxon>Halopseudomonas</taxon>
    </lineage>
</organism>
<name>A0A1H1N2J9_9GAMM</name>
<dbReference type="STRING" id="487184.SAMN05216421_0592"/>
<dbReference type="PROSITE" id="PS51257">
    <property type="entry name" value="PROKAR_LIPOPROTEIN"/>
    <property type="match status" value="1"/>
</dbReference>
<dbReference type="InterPro" id="IPR017927">
    <property type="entry name" value="FAD-bd_FR_type"/>
</dbReference>
<sequence length="312" mass="33692">MSEVRVAGQKLVVEPGANLLDALQSAGLPVASSCRAGHCQTCLVRSESEAVPASARAGLSAAQQQAGWLLSCQCTVAADLEVQLLDPSRDATPATVHSVDRLAPSLVRLRLVAQRPMRFAPAQHLTIWLNDRLARPYSIASLASDPWLEFHIRVHPHGVFSQAISRVEAGETVHLGAASGHLQFDTQWLDVPLLLLARGSGLAPLQALARDALDRGHRQGIALWHWHSDADNGCYLGDALLELQHANPSLVLQFRHASQLSQDLKTLRIASRRTVALAAGSPSFVEQLRRPLFMAGLPGRQIIDEAFATSKA</sequence>
<reference evidence="4" key="1">
    <citation type="submission" date="2016-10" db="EMBL/GenBank/DDBJ databases">
        <authorList>
            <person name="Varghese N."/>
            <person name="Submissions S."/>
        </authorList>
    </citation>
    <scope>NUCLEOTIDE SEQUENCE [LARGE SCALE GENOMIC DNA]</scope>
    <source>
        <strain evidence="4">NRRL B-51270</strain>
    </source>
</reference>
<dbReference type="Gene3D" id="2.40.30.10">
    <property type="entry name" value="Translation factors"/>
    <property type="match status" value="1"/>
</dbReference>
<dbReference type="InterPro" id="IPR017938">
    <property type="entry name" value="Riboflavin_synthase-like_b-brl"/>
</dbReference>
<dbReference type="SUPFAM" id="SSF63380">
    <property type="entry name" value="Riboflavin synthase domain-like"/>
    <property type="match status" value="1"/>
</dbReference>
<gene>
    <name evidence="3" type="ORF">SAMN05216421_0592</name>
</gene>
<evidence type="ECO:0000259" key="2">
    <source>
        <dbReference type="PROSITE" id="PS51384"/>
    </source>
</evidence>
<dbReference type="EMBL" id="LT629736">
    <property type="protein sequence ID" value="SDR93206.1"/>
    <property type="molecule type" value="Genomic_DNA"/>
</dbReference>
<protein>
    <submittedName>
        <fullName evidence="3">NAD(P)H-flavin reductase</fullName>
    </submittedName>
</protein>
<dbReference type="SUPFAM" id="SSF54292">
    <property type="entry name" value="2Fe-2S ferredoxin-like"/>
    <property type="match status" value="1"/>
</dbReference>
<dbReference type="InterPro" id="IPR001041">
    <property type="entry name" value="2Fe-2S_ferredoxin-type"/>
</dbReference>
<dbReference type="SUPFAM" id="SSF52343">
    <property type="entry name" value="Ferredoxin reductase-like, C-terminal NADP-linked domain"/>
    <property type="match status" value="1"/>
</dbReference>
<dbReference type="PROSITE" id="PS51384">
    <property type="entry name" value="FAD_FR"/>
    <property type="match status" value="1"/>
</dbReference>
<evidence type="ECO:0000313" key="4">
    <source>
        <dbReference type="Proteomes" id="UP000243207"/>
    </source>
</evidence>
<evidence type="ECO:0000313" key="3">
    <source>
        <dbReference type="EMBL" id="SDR93206.1"/>
    </source>
</evidence>
<keyword evidence="4" id="KW-1185">Reference proteome</keyword>
<dbReference type="GO" id="GO:0016491">
    <property type="term" value="F:oxidoreductase activity"/>
    <property type="evidence" value="ECO:0007669"/>
    <property type="project" value="InterPro"/>
</dbReference>
<dbReference type="CDD" id="cd00207">
    <property type="entry name" value="fer2"/>
    <property type="match status" value="1"/>
</dbReference>
<dbReference type="Pfam" id="PF00111">
    <property type="entry name" value="Fer2"/>
    <property type="match status" value="1"/>
</dbReference>
<dbReference type="PANTHER" id="PTHR47354">
    <property type="entry name" value="NADH OXIDOREDUCTASE HCR"/>
    <property type="match status" value="1"/>
</dbReference>
<dbReference type="PANTHER" id="PTHR47354:SF3">
    <property type="entry name" value="OXIDOREDUCTASE-RELATED"/>
    <property type="match status" value="1"/>
</dbReference>
<dbReference type="Pfam" id="PF00970">
    <property type="entry name" value="FAD_binding_6"/>
    <property type="match status" value="1"/>
</dbReference>
<dbReference type="Gene3D" id="3.10.20.30">
    <property type="match status" value="1"/>
</dbReference>
<feature type="domain" description="FAD-binding FR-type" evidence="2">
    <location>
        <begin position="89"/>
        <end position="185"/>
    </location>
</feature>
<dbReference type="Proteomes" id="UP000243207">
    <property type="component" value="Chromosome I"/>
</dbReference>
<dbReference type="AlphaFoldDB" id="A0A1H1N2J9"/>
<proteinExistence type="predicted"/>